<comment type="caution">
    <text evidence="2">The sequence shown here is derived from an EMBL/GenBank/DDBJ whole genome shotgun (WGS) entry which is preliminary data.</text>
</comment>
<dbReference type="Gene3D" id="3.90.550.10">
    <property type="entry name" value="Spore Coat Polysaccharide Biosynthesis Protein SpsA, Chain A"/>
    <property type="match status" value="1"/>
</dbReference>
<reference evidence="2 3" key="1">
    <citation type="journal article" date="2019" name="Front. Microbiol.">
        <title>Genomic Features for Desiccation Tolerance and Sugar Biosynthesis in the Extremophile Gloeocapsopsis sp. UTEX B3054.</title>
        <authorList>
            <person name="Urrejola C."/>
            <person name="Alcorta J."/>
            <person name="Salas L."/>
            <person name="Vasquez M."/>
            <person name="Polz M.F."/>
            <person name="Vicuna R."/>
            <person name="Diez B."/>
        </authorList>
    </citation>
    <scope>NUCLEOTIDE SEQUENCE [LARGE SCALE GENOMIC DNA]</scope>
    <source>
        <strain evidence="2 3">1H9</strain>
    </source>
</reference>
<sequence length="315" mass="35331">MNADSQLPLVSIIINNYNYSCYLKEAIDSALNQTYSPIEVVVVDDGSTDDSPKVIAQYSSQIISIIKKNGGQASAFNAGFAASQGDIIFFLDSDDIFYPNKVQEICNIILKKIVDHSYVMIYHLLECIDKDGVSLGQKLPNSPYNVPANLYNYTCQYRFFPYAASPTSGIAMSRALAEQIFPIPEQGVLTSADEFIVRPALLIGEVYGVNQVLAKYRLHNANNWYGKSKVKNKEFISKIEDFLNSKLKEQNKKPVVSYFDSMDARNYYLLNGSSKDLFMLLLKIPSWGINKKTVKFGLKTALLAINLSFKQKART</sequence>
<name>A0A6N8G0U8_9CHRO</name>
<dbReference type="PANTHER" id="PTHR22916">
    <property type="entry name" value="GLYCOSYLTRANSFERASE"/>
    <property type="match status" value="1"/>
</dbReference>
<gene>
    <name evidence="2" type="ORF">BWI75_22665</name>
</gene>
<dbReference type="Proteomes" id="UP000441797">
    <property type="component" value="Unassembled WGS sequence"/>
</dbReference>
<dbReference type="RefSeq" id="WP_105220010.1">
    <property type="nucleotide sequence ID" value="NZ_CAWNSU010000053.1"/>
</dbReference>
<dbReference type="SUPFAM" id="SSF53448">
    <property type="entry name" value="Nucleotide-diphospho-sugar transferases"/>
    <property type="match status" value="1"/>
</dbReference>
<dbReference type="GO" id="GO:0016758">
    <property type="term" value="F:hexosyltransferase activity"/>
    <property type="evidence" value="ECO:0007669"/>
    <property type="project" value="UniProtKB-ARBA"/>
</dbReference>
<evidence type="ECO:0000313" key="2">
    <source>
        <dbReference type="EMBL" id="MUL39028.1"/>
    </source>
</evidence>
<proteinExistence type="predicted"/>
<evidence type="ECO:0000259" key="1">
    <source>
        <dbReference type="Pfam" id="PF00535"/>
    </source>
</evidence>
<feature type="domain" description="Glycosyltransferase 2-like" evidence="1">
    <location>
        <begin position="11"/>
        <end position="116"/>
    </location>
</feature>
<dbReference type="OrthoDB" id="450387at2"/>
<evidence type="ECO:0000313" key="3">
    <source>
        <dbReference type="Proteomes" id="UP000441797"/>
    </source>
</evidence>
<accession>A0A6N8G0U8</accession>
<keyword evidence="3" id="KW-1185">Reference proteome</keyword>
<dbReference type="InterPro" id="IPR029044">
    <property type="entry name" value="Nucleotide-diphossugar_trans"/>
</dbReference>
<dbReference type="PANTHER" id="PTHR22916:SF3">
    <property type="entry name" value="UDP-GLCNAC:BETAGAL BETA-1,3-N-ACETYLGLUCOSAMINYLTRANSFERASE-LIKE PROTEIN 1"/>
    <property type="match status" value="1"/>
</dbReference>
<dbReference type="EMBL" id="NAPY01000057">
    <property type="protein sequence ID" value="MUL39028.1"/>
    <property type="molecule type" value="Genomic_DNA"/>
</dbReference>
<dbReference type="InterPro" id="IPR001173">
    <property type="entry name" value="Glyco_trans_2-like"/>
</dbReference>
<dbReference type="Pfam" id="PF00535">
    <property type="entry name" value="Glycos_transf_2"/>
    <property type="match status" value="1"/>
</dbReference>
<organism evidence="2 3">
    <name type="scientific">Gloeocapsopsis dulcis AAB1 = 1H9</name>
    <dbReference type="NCBI Taxonomy" id="1433147"/>
    <lineage>
        <taxon>Bacteria</taxon>
        <taxon>Bacillati</taxon>
        <taxon>Cyanobacteriota</taxon>
        <taxon>Cyanophyceae</taxon>
        <taxon>Oscillatoriophycideae</taxon>
        <taxon>Chroococcales</taxon>
        <taxon>Chroococcaceae</taxon>
        <taxon>Gloeocapsopsis</taxon>
        <taxon>Gloeocapsopsis dulcis</taxon>
    </lineage>
</organism>
<protein>
    <recommendedName>
        <fullName evidence="1">Glycosyltransferase 2-like domain-containing protein</fullName>
    </recommendedName>
</protein>
<dbReference type="AlphaFoldDB" id="A0A6N8G0U8"/>